<keyword evidence="6 8" id="KW-0472">Membrane</keyword>
<evidence type="ECO:0008006" key="13">
    <source>
        <dbReference type="Google" id="ProtNLM"/>
    </source>
</evidence>
<gene>
    <name evidence="11" type="ORF">ATN88_08930</name>
</gene>
<dbReference type="Gene3D" id="2.40.50.100">
    <property type="match status" value="1"/>
</dbReference>
<accession>A0A135IA66</accession>
<evidence type="ECO:0000259" key="9">
    <source>
        <dbReference type="Pfam" id="PF25917"/>
    </source>
</evidence>
<keyword evidence="3" id="KW-0813">Transport</keyword>
<dbReference type="Pfam" id="PF26002">
    <property type="entry name" value="Beta-barrel_AprE"/>
    <property type="match status" value="1"/>
</dbReference>
<dbReference type="Pfam" id="PF25917">
    <property type="entry name" value="BSH_RND"/>
    <property type="match status" value="1"/>
</dbReference>
<organism evidence="11 12">
    <name type="scientific">Enterovibrio coralii</name>
    <dbReference type="NCBI Taxonomy" id="294935"/>
    <lineage>
        <taxon>Bacteria</taxon>
        <taxon>Pseudomonadati</taxon>
        <taxon>Pseudomonadota</taxon>
        <taxon>Gammaproteobacteria</taxon>
        <taxon>Vibrionales</taxon>
        <taxon>Vibrionaceae</taxon>
        <taxon>Enterovibrio</taxon>
    </lineage>
</organism>
<evidence type="ECO:0000313" key="12">
    <source>
        <dbReference type="Proteomes" id="UP000070529"/>
    </source>
</evidence>
<evidence type="ECO:0000256" key="5">
    <source>
        <dbReference type="ARBA" id="ARBA00022989"/>
    </source>
</evidence>
<feature type="coiled-coil region" evidence="7">
    <location>
        <begin position="137"/>
        <end position="171"/>
    </location>
</feature>
<dbReference type="PROSITE" id="PS00543">
    <property type="entry name" value="HLYD_FAMILY"/>
    <property type="match status" value="1"/>
</dbReference>
<evidence type="ECO:0000256" key="1">
    <source>
        <dbReference type="ARBA" id="ARBA00004167"/>
    </source>
</evidence>
<dbReference type="PANTHER" id="PTHR30386">
    <property type="entry name" value="MEMBRANE FUSION SUBUNIT OF EMRAB-TOLC MULTIDRUG EFFLUX PUMP"/>
    <property type="match status" value="1"/>
</dbReference>
<dbReference type="SUPFAM" id="SSF111369">
    <property type="entry name" value="HlyD-like secretion proteins"/>
    <property type="match status" value="2"/>
</dbReference>
<feature type="domain" description="Multidrug resistance protein MdtA-like barrel-sandwich hybrid" evidence="9">
    <location>
        <begin position="73"/>
        <end position="294"/>
    </location>
</feature>
<dbReference type="PRINTS" id="PR01490">
    <property type="entry name" value="RTXTOXIND"/>
</dbReference>
<evidence type="ECO:0000256" key="4">
    <source>
        <dbReference type="ARBA" id="ARBA00022692"/>
    </source>
</evidence>
<feature type="domain" description="AprE-like beta-barrel" evidence="10">
    <location>
        <begin position="303"/>
        <end position="401"/>
    </location>
</feature>
<keyword evidence="4 8" id="KW-0812">Transmembrane</keyword>
<dbReference type="GO" id="GO:0009306">
    <property type="term" value="P:protein secretion"/>
    <property type="evidence" value="ECO:0007669"/>
    <property type="project" value="InterPro"/>
</dbReference>
<sequence length="422" mass="47356">MSENRDIFRKEYVESRLNTAPGSILIASSINQRIAAYASVLIIIMIVCFLYFGEYTKKAFLEGMVMPSSGLIKIRAPSSGFIEDLVVNEGQTVESGKPLYLINSERFDISGTGVQSALLKSLSQQYQMLESQLDYELKMSSIKIEELNGEVEKLESEIRSAEKSLELAKQKTELKQRTTERYSKLASEKYVSEISYQNELIDLVSLLSDEESFSSRVSSLEKQLQVVNHQKDYWTIQKDVREKELVRQLQALEQQEIELSAIGTTTINAPVSGIISAVVVEQGQAITAGDTVVSIIPDMSDFLVDLYAPSRDIGFITEGQEVGLRFAAFPFEKFGIQKGKVVQISQSALLPSDIELSGQIPKDIGEALYRVTVELEKQTVTAYGREEPLRVGMAVSADIRVEKRHLYEWLLGPIQRIREKVQ</sequence>
<feature type="transmembrane region" description="Helical" evidence="8">
    <location>
        <begin position="34"/>
        <end position="52"/>
    </location>
</feature>
<dbReference type="PANTHER" id="PTHR30386:SF28">
    <property type="entry name" value="EXPORTED PROTEIN"/>
    <property type="match status" value="1"/>
</dbReference>
<comment type="subcellular location">
    <subcellularLocation>
        <location evidence="1">Membrane</location>
        <topology evidence="1">Single-pass membrane protein</topology>
    </subcellularLocation>
</comment>
<dbReference type="OrthoDB" id="9775513at2"/>
<reference evidence="11 12" key="1">
    <citation type="submission" date="2015-11" db="EMBL/GenBank/DDBJ databases">
        <title>Genomic Taxonomy of the Vibrionaceae.</title>
        <authorList>
            <person name="Gomez-Gil B."/>
            <person name="Enciso-Ibarra J."/>
        </authorList>
    </citation>
    <scope>NUCLEOTIDE SEQUENCE [LARGE SCALE GENOMIC DNA]</scope>
    <source>
        <strain evidence="11 12">CAIM 912</strain>
    </source>
</reference>
<dbReference type="GO" id="GO:0016020">
    <property type="term" value="C:membrane"/>
    <property type="evidence" value="ECO:0007669"/>
    <property type="project" value="UniProtKB-SubCell"/>
</dbReference>
<dbReference type="Gene3D" id="2.40.30.170">
    <property type="match status" value="1"/>
</dbReference>
<evidence type="ECO:0000256" key="8">
    <source>
        <dbReference type="SAM" id="Phobius"/>
    </source>
</evidence>
<dbReference type="AlphaFoldDB" id="A0A135IA66"/>
<dbReference type="Proteomes" id="UP000070529">
    <property type="component" value="Unassembled WGS sequence"/>
</dbReference>
<dbReference type="InterPro" id="IPR058625">
    <property type="entry name" value="MdtA-like_BSH"/>
</dbReference>
<keyword evidence="5 8" id="KW-1133">Transmembrane helix</keyword>
<keyword evidence="12" id="KW-1185">Reference proteome</keyword>
<dbReference type="EMBL" id="LNTY01000025">
    <property type="protein sequence ID" value="KXF82288.1"/>
    <property type="molecule type" value="Genomic_DNA"/>
</dbReference>
<protein>
    <recommendedName>
        <fullName evidence="13">Toxin secretion, membrane fusion protein</fullName>
    </recommendedName>
</protein>
<comment type="caution">
    <text evidence="11">The sequence shown here is derived from an EMBL/GenBank/DDBJ whole genome shotgun (WGS) entry which is preliminary data.</text>
</comment>
<evidence type="ECO:0000256" key="3">
    <source>
        <dbReference type="ARBA" id="ARBA00022448"/>
    </source>
</evidence>
<keyword evidence="7" id="KW-0175">Coiled coil</keyword>
<evidence type="ECO:0000313" key="11">
    <source>
        <dbReference type="EMBL" id="KXF82288.1"/>
    </source>
</evidence>
<name>A0A135IA66_9GAMM</name>
<dbReference type="InterPro" id="IPR058982">
    <property type="entry name" value="Beta-barrel_AprE"/>
</dbReference>
<dbReference type="STRING" id="294935.ATN88_08930"/>
<evidence type="ECO:0000256" key="6">
    <source>
        <dbReference type="ARBA" id="ARBA00023136"/>
    </source>
</evidence>
<dbReference type="InterPro" id="IPR050739">
    <property type="entry name" value="MFP"/>
</dbReference>
<evidence type="ECO:0000256" key="7">
    <source>
        <dbReference type="SAM" id="Coils"/>
    </source>
</evidence>
<dbReference type="RefSeq" id="WP_067413498.1">
    <property type="nucleotide sequence ID" value="NZ_LNTY01000025.1"/>
</dbReference>
<proteinExistence type="inferred from homology"/>
<evidence type="ECO:0000259" key="10">
    <source>
        <dbReference type="Pfam" id="PF26002"/>
    </source>
</evidence>
<evidence type="ECO:0000256" key="2">
    <source>
        <dbReference type="ARBA" id="ARBA00009477"/>
    </source>
</evidence>
<comment type="similarity">
    <text evidence="2">Belongs to the membrane fusion protein (MFP) (TC 8.A.1) family.</text>
</comment>
<dbReference type="InterPro" id="IPR006144">
    <property type="entry name" value="Secretion_HlyD_CS"/>
</dbReference>